<evidence type="ECO:0000313" key="1">
    <source>
        <dbReference type="EMBL" id="JAD34583.1"/>
    </source>
</evidence>
<accession>A0A0A8ZA94</accession>
<proteinExistence type="predicted"/>
<dbReference type="AlphaFoldDB" id="A0A0A8ZA94"/>
<protein>
    <submittedName>
        <fullName evidence="1">Uncharacterized protein</fullName>
    </submittedName>
</protein>
<sequence length="16" mass="1779">MLLGSYFSDSDDPTCQ</sequence>
<reference evidence="1" key="1">
    <citation type="submission" date="2014-09" db="EMBL/GenBank/DDBJ databases">
        <authorList>
            <person name="Magalhaes I.L.F."/>
            <person name="Oliveira U."/>
            <person name="Santos F.R."/>
            <person name="Vidigal T.H.D.A."/>
            <person name="Brescovit A.D."/>
            <person name="Santos A.J."/>
        </authorList>
    </citation>
    <scope>NUCLEOTIDE SEQUENCE</scope>
    <source>
        <tissue evidence="1">Shoot tissue taken approximately 20 cm above the soil surface</tissue>
    </source>
</reference>
<name>A0A0A8ZA94_ARUDO</name>
<organism evidence="1">
    <name type="scientific">Arundo donax</name>
    <name type="common">Giant reed</name>
    <name type="synonym">Donax arundinaceus</name>
    <dbReference type="NCBI Taxonomy" id="35708"/>
    <lineage>
        <taxon>Eukaryota</taxon>
        <taxon>Viridiplantae</taxon>
        <taxon>Streptophyta</taxon>
        <taxon>Embryophyta</taxon>
        <taxon>Tracheophyta</taxon>
        <taxon>Spermatophyta</taxon>
        <taxon>Magnoliopsida</taxon>
        <taxon>Liliopsida</taxon>
        <taxon>Poales</taxon>
        <taxon>Poaceae</taxon>
        <taxon>PACMAD clade</taxon>
        <taxon>Arundinoideae</taxon>
        <taxon>Arundineae</taxon>
        <taxon>Arundo</taxon>
    </lineage>
</organism>
<dbReference type="EMBL" id="GBRH01263312">
    <property type="protein sequence ID" value="JAD34583.1"/>
    <property type="molecule type" value="Transcribed_RNA"/>
</dbReference>
<reference evidence="1" key="2">
    <citation type="journal article" date="2015" name="Data Brief">
        <title>Shoot transcriptome of the giant reed, Arundo donax.</title>
        <authorList>
            <person name="Barrero R.A."/>
            <person name="Guerrero F.D."/>
            <person name="Moolhuijzen P."/>
            <person name="Goolsby J.A."/>
            <person name="Tidwell J."/>
            <person name="Bellgard S.E."/>
            <person name="Bellgard M.I."/>
        </authorList>
    </citation>
    <scope>NUCLEOTIDE SEQUENCE</scope>
    <source>
        <tissue evidence="1">Shoot tissue taken approximately 20 cm above the soil surface</tissue>
    </source>
</reference>